<dbReference type="InterPro" id="IPR000164">
    <property type="entry name" value="Histone_H3/CENP-A"/>
</dbReference>
<comment type="caution">
    <text evidence="4">The sequence shown here is derived from an EMBL/GenBank/DDBJ whole genome shotgun (WGS) entry which is preliminary data.</text>
</comment>
<dbReference type="SMART" id="SM00428">
    <property type="entry name" value="H3"/>
    <property type="match status" value="1"/>
</dbReference>
<dbReference type="AlphaFoldDB" id="A0A835INE1"/>
<reference evidence="4 5" key="1">
    <citation type="submission" date="2020-10" db="EMBL/GenBank/DDBJ databases">
        <title>The Coptis chinensis genome and diversification of protoberbering-type alkaloids.</title>
        <authorList>
            <person name="Wang B."/>
            <person name="Shu S."/>
            <person name="Song C."/>
            <person name="Liu Y."/>
        </authorList>
    </citation>
    <scope>NUCLEOTIDE SEQUENCE [LARGE SCALE GENOMIC DNA]</scope>
    <source>
        <strain evidence="4">HL-2020</strain>
        <tissue evidence="4">Leaf</tissue>
    </source>
</reference>
<evidence type="ECO:0000256" key="1">
    <source>
        <dbReference type="ARBA" id="ARBA00010343"/>
    </source>
</evidence>
<name>A0A835INE1_9MAGN</name>
<dbReference type="SUPFAM" id="SSF47113">
    <property type="entry name" value="Histone-fold"/>
    <property type="match status" value="1"/>
</dbReference>
<dbReference type="PRINTS" id="PR00622">
    <property type="entry name" value="HISTONEH3"/>
</dbReference>
<proteinExistence type="inferred from homology"/>
<keyword evidence="5" id="KW-1185">Reference proteome</keyword>
<keyword evidence="2" id="KW-0732">Signal</keyword>
<feature type="domain" description="Core Histone H2A/H2B/H3" evidence="3">
    <location>
        <begin position="58"/>
        <end position="93"/>
    </location>
</feature>
<dbReference type="InterPro" id="IPR009072">
    <property type="entry name" value="Histone-fold"/>
</dbReference>
<dbReference type="Proteomes" id="UP000631114">
    <property type="component" value="Unassembled WGS sequence"/>
</dbReference>
<dbReference type="GO" id="GO:0000786">
    <property type="term" value="C:nucleosome"/>
    <property type="evidence" value="ECO:0007669"/>
    <property type="project" value="InterPro"/>
</dbReference>
<dbReference type="GO" id="GO:0003677">
    <property type="term" value="F:DNA binding"/>
    <property type="evidence" value="ECO:0007669"/>
    <property type="project" value="InterPro"/>
</dbReference>
<dbReference type="Pfam" id="PF00125">
    <property type="entry name" value="Histone"/>
    <property type="match status" value="1"/>
</dbReference>
<dbReference type="EMBL" id="JADFTS010000002">
    <property type="protein sequence ID" value="KAF9622175.1"/>
    <property type="molecule type" value="Genomic_DNA"/>
</dbReference>
<feature type="signal peptide" evidence="2">
    <location>
        <begin position="1"/>
        <end position="16"/>
    </location>
</feature>
<dbReference type="Gene3D" id="1.10.20.10">
    <property type="entry name" value="Histone, subunit A"/>
    <property type="match status" value="1"/>
</dbReference>
<evidence type="ECO:0000259" key="3">
    <source>
        <dbReference type="Pfam" id="PF00125"/>
    </source>
</evidence>
<dbReference type="GO" id="GO:0046982">
    <property type="term" value="F:protein heterodimerization activity"/>
    <property type="evidence" value="ECO:0007669"/>
    <property type="project" value="InterPro"/>
</dbReference>
<feature type="chain" id="PRO_5032306106" description="Core Histone H2A/H2B/H3 domain-containing protein" evidence="2">
    <location>
        <begin position="17"/>
        <end position="94"/>
    </location>
</feature>
<comment type="similarity">
    <text evidence="1">Belongs to the histone H3 family.</text>
</comment>
<sequence length="94" mass="10342">MFFLLIISSFKAEASSRSPSLLEVTGHPKTEASNINPLQAGPISDLGFKIRFEPILDSHKTNLRFQSHAVLALQEAAEAYLMGLFEDTNFCAEA</sequence>
<dbReference type="InterPro" id="IPR007125">
    <property type="entry name" value="H2A/H2B/H3"/>
</dbReference>
<evidence type="ECO:0000256" key="2">
    <source>
        <dbReference type="SAM" id="SignalP"/>
    </source>
</evidence>
<protein>
    <recommendedName>
        <fullName evidence="3">Core Histone H2A/H2B/H3 domain-containing protein</fullName>
    </recommendedName>
</protein>
<evidence type="ECO:0000313" key="5">
    <source>
        <dbReference type="Proteomes" id="UP000631114"/>
    </source>
</evidence>
<dbReference type="GO" id="GO:0030527">
    <property type="term" value="F:structural constituent of chromatin"/>
    <property type="evidence" value="ECO:0007669"/>
    <property type="project" value="InterPro"/>
</dbReference>
<dbReference type="PANTHER" id="PTHR11426">
    <property type="entry name" value="HISTONE H3"/>
    <property type="match status" value="1"/>
</dbReference>
<evidence type="ECO:0000313" key="4">
    <source>
        <dbReference type="EMBL" id="KAF9622175.1"/>
    </source>
</evidence>
<accession>A0A835INE1</accession>
<organism evidence="4 5">
    <name type="scientific">Coptis chinensis</name>
    <dbReference type="NCBI Taxonomy" id="261450"/>
    <lineage>
        <taxon>Eukaryota</taxon>
        <taxon>Viridiplantae</taxon>
        <taxon>Streptophyta</taxon>
        <taxon>Embryophyta</taxon>
        <taxon>Tracheophyta</taxon>
        <taxon>Spermatophyta</taxon>
        <taxon>Magnoliopsida</taxon>
        <taxon>Ranunculales</taxon>
        <taxon>Ranunculaceae</taxon>
        <taxon>Coptidoideae</taxon>
        <taxon>Coptis</taxon>
    </lineage>
</organism>
<gene>
    <name evidence="4" type="ORF">IFM89_030033</name>
</gene>